<accession>A0AAD5VBX2</accession>
<dbReference type="AlphaFoldDB" id="A0AAD5VBX2"/>
<dbReference type="Proteomes" id="UP001212997">
    <property type="component" value="Unassembled WGS sequence"/>
</dbReference>
<dbReference type="Gene3D" id="1.10.472.10">
    <property type="entry name" value="Cyclin-like"/>
    <property type="match status" value="1"/>
</dbReference>
<dbReference type="PANTHER" id="PTHR15615:SF27">
    <property type="entry name" value="PHO85 CYCLIN CLG1"/>
    <property type="match status" value="1"/>
</dbReference>
<evidence type="ECO:0000256" key="1">
    <source>
        <dbReference type="SAM" id="MobiDB-lite"/>
    </source>
</evidence>
<reference evidence="2" key="1">
    <citation type="submission" date="2022-07" db="EMBL/GenBank/DDBJ databases">
        <title>Genome Sequence of Physisporinus lineatus.</title>
        <authorList>
            <person name="Buettner E."/>
        </authorList>
    </citation>
    <scope>NUCLEOTIDE SEQUENCE</scope>
    <source>
        <strain evidence="2">VT162</strain>
    </source>
</reference>
<dbReference type="GO" id="GO:0019901">
    <property type="term" value="F:protein kinase binding"/>
    <property type="evidence" value="ECO:0007669"/>
    <property type="project" value="InterPro"/>
</dbReference>
<keyword evidence="3" id="KW-1185">Reference proteome</keyword>
<dbReference type="InterPro" id="IPR013922">
    <property type="entry name" value="Cyclin_PHO80-like"/>
</dbReference>
<dbReference type="PANTHER" id="PTHR15615">
    <property type="match status" value="1"/>
</dbReference>
<evidence type="ECO:0000313" key="3">
    <source>
        <dbReference type="Proteomes" id="UP001212997"/>
    </source>
</evidence>
<feature type="compositionally biased region" description="Polar residues" evidence="1">
    <location>
        <begin position="205"/>
        <end position="216"/>
    </location>
</feature>
<organism evidence="2 3">
    <name type="scientific">Meripilus lineatus</name>
    <dbReference type="NCBI Taxonomy" id="2056292"/>
    <lineage>
        <taxon>Eukaryota</taxon>
        <taxon>Fungi</taxon>
        <taxon>Dikarya</taxon>
        <taxon>Basidiomycota</taxon>
        <taxon>Agaricomycotina</taxon>
        <taxon>Agaricomycetes</taxon>
        <taxon>Polyporales</taxon>
        <taxon>Meripilaceae</taxon>
        <taxon>Meripilus</taxon>
    </lineage>
</organism>
<gene>
    <name evidence="2" type="ORF">NLI96_g1930</name>
</gene>
<sequence length="827" mass="92002">MPITGHLLRRLAAGATHHIGPQGSTPSLVESVHRCQSSPPRSRFAFDDDDDGLDRRGRILSFIHNLQGFLLAGLRDPISVAIPQSSLSLTVWLTTCLSPSGPPPSLASREEWINSLPDWRRNKPRSVWEDDNFSYLPPLVTSQGFREGLAVADNAMVIKGAPAQACIPPVSALIANAPYPSHQHSSTVYTSSSEDTDDTMSATTWQSDDAASSLSDRQAGDMNVDHRSEPALLGYLSNYPNGVFLSGPDVGSVPARPQYDRGAFSPVYEEGSPDLVPNNDQGSSPVGPGTPFGEYVDRAVADAQTTLGFEGIQAPEVPQHAQYAPQGGYCGAQCYQCQHYAQPEQPAHQATVPEPVVTPPANADYKRLAEPLSEWVSKFVWKVCTTGMNLHPEYAQHAKDYASLPPPQIARWTHSLFLSTLLQPSAIFLALWYIVRLPVYFGPTCLGPEHTQQIRFRAELLGEPHMVMNRDEIESYAPFRLIVLGCMLANKWLDDHTFSNKTWQSISNVPIRSLNKLESLALELFSHDLSISTEEWSRWLSQVMSHHVSSSSPAFPQPISRPSASPFTIIRKCVENLAEASVRTANSTTNPPEPFFLGHEETKERVEQVMREEDNIDVLEIDLDEDGPLREEYMPRRRISAASSTGRHLSQERVDVAKTLPPPARWSPHSDEVILRPSFRGQPYFAAPTWSQTAMPPLLPPLHGYDAGRVWAMDQYPAKQEPVARPTYVAPIYNPPLQQYPQQYGYARPPPIHVRSQSFNPSLGPQPQGHYRTYSQARYTGDNDVVFSEARLAPIPPPTTWNNYDRPRYAHLFDSSIDFTTRPSLKV</sequence>
<dbReference type="CDD" id="cd20557">
    <property type="entry name" value="CYCLIN_ScPCL1-like"/>
    <property type="match status" value="1"/>
</dbReference>
<feature type="compositionally biased region" description="Low complexity" evidence="1">
    <location>
        <begin position="185"/>
        <end position="204"/>
    </location>
</feature>
<name>A0AAD5VBX2_9APHY</name>
<protein>
    <submittedName>
        <fullName evidence="2">Uncharacterized protein</fullName>
    </submittedName>
</protein>
<feature type="region of interest" description="Disordered" evidence="1">
    <location>
        <begin position="183"/>
        <end position="222"/>
    </location>
</feature>
<proteinExistence type="predicted"/>
<dbReference type="GO" id="GO:0016538">
    <property type="term" value="F:cyclin-dependent protein serine/threonine kinase regulator activity"/>
    <property type="evidence" value="ECO:0007669"/>
    <property type="project" value="TreeGrafter"/>
</dbReference>
<dbReference type="EMBL" id="JANAWD010000040">
    <property type="protein sequence ID" value="KAJ3489697.1"/>
    <property type="molecule type" value="Genomic_DNA"/>
</dbReference>
<evidence type="ECO:0000313" key="2">
    <source>
        <dbReference type="EMBL" id="KAJ3489697.1"/>
    </source>
</evidence>
<dbReference type="GO" id="GO:0005634">
    <property type="term" value="C:nucleus"/>
    <property type="evidence" value="ECO:0007669"/>
    <property type="project" value="TreeGrafter"/>
</dbReference>
<comment type="caution">
    <text evidence="2">The sequence shown here is derived from an EMBL/GenBank/DDBJ whole genome shotgun (WGS) entry which is preliminary data.</text>
</comment>
<dbReference type="GO" id="GO:0000307">
    <property type="term" value="C:cyclin-dependent protein kinase holoenzyme complex"/>
    <property type="evidence" value="ECO:0007669"/>
    <property type="project" value="TreeGrafter"/>
</dbReference>